<protein>
    <recommendedName>
        <fullName evidence="5 13">Laccase</fullName>
        <ecNumber evidence="5 13">1.10.3.2</ecNumber>
    </recommendedName>
    <alternativeName>
        <fullName evidence="13">Benzenediol:oxygen oxidoreductase</fullName>
    </alternativeName>
    <alternativeName>
        <fullName evidence="13">Diphenol oxidase</fullName>
    </alternativeName>
    <alternativeName>
        <fullName evidence="13">Urishiol oxidase</fullName>
    </alternativeName>
</protein>
<organism evidence="17">
    <name type="scientific">Triticum urartu</name>
    <name type="common">Red wild einkorn</name>
    <name type="synonym">Crithodium urartu</name>
    <dbReference type="NCBI Taxonomy" id="4572"/>
    <lineage>
        <taxon>Eukaryota</taxon>
        <taxon>Viridiplantae</taxon>
        <taxon>Streptophyta</taxon>
        <taxon>Embryophyta</taxon>
        <taxon>Tracheophyta</taxon>
        <taxon>Spermatophyta</taxon>
        <taxon>Magnoliopsida</taxon>
        <taxon>Liliopsida</taxon>
        <taxon>Poales</taxon>
        <taxon>Poaceae</taxon>
        <taxon>BOP clade</taxon>
        <taxon>Pooideae</taxon>
        <taxon>Triticodae</taxon>
        <taxon>Triticeae</taxon>
        <taxon>Triticinae</taxon>
        <taxon>Triticum</taxon>
    </lineage>
</organism>
<dbReference type="NCBIfam" id="TIGR03389">
    <property type="entry name" value="laccase"/>
    <property type="match status" value="1"/>
</dbReference>
<dbReference type="eggNOG" id="KOG1263">
    <property type="taxonomic scope" value="Eukaryota"/>
</dbReference>
<dbReference type="CDD" id="cd06222">
    <property type="entry name" value="RNase_H_like"/>
    <property type="match status" value="1"/>
</dbReference>
<dbReference type="PANTHER" id="PTHR11709">
    <property type="entry name" value="MULTI-COPPER OXIDASE"/>
    <property type="match status" value="1"/>
</dbReference>
<feature type="domain" description="Plastocyanin-like" evidence="15">
    <location>
        <begin position="362"/>
        <end position="465"/>
    </location>
</feature>
<evidence type="ECO:0000256" key="2">
    <source>
        <dbReference type="ARBA" id="ARBA00002075"/>
    </source>
</evidence>
<accession>M7ZXZ0</accession>
<dbReference type="InterPro" id="IPR002156">
    <property type="entry name" value="RNaseH_domain"/>
</dbReference>
<dbReference type="GO" id="GO:0004523">
    <property type="term" value="F:RNA-DNA hybrid ribonuclease activity"/>
    <property type="evidence" value="ECO:0007669"/>
    <property type="project" value="InterPro"/>
</dbReference>
<proteinExistence type="inferred from homology"/>
<evidence type="ECO:0000256" key="5">
    <source>
        <dbReference type="ARBA" id="ARBA00012297"/>
    </source>
</evidence>
<dbReference type="STRING" id="4572.M7ZXZ0"/>
<dbReference type="InterPro" id="IPR045087">
    <property type="entry name" value="Cu-oxidase_fam"/>
</dbReference>
<dbReference type="InterPro" id="IPR012337">
    <property type="entry name" value="RNaseH-like_sf"/>
</dbReference>
<dbReference type="InterPro" id="IPR036397">
    <property type="entry name" value="RNaseH_sf"/>
</dbReference>
<evidence type="ECO:0000256" key="3">
    <source>
        <dbReference type="ARBA" id="ARBA00004271"/>
    </source>
</evidence>
<evidence type="ECO:0000259" key="14">
    <source>
        <dbReference type="Pfam" id="PF00394"/>
    </source>
</evidence>
<keyword evidence="8 13" id="KW-0479">Metal-binding</keyword>
<evidence type="ECO:0000256" key="7">
    <source>
        <dbReference type="ARBA" id="ARBA00022525"/>
    </source>
</evidence>
<evidence type="ECO:0000256" key="10">
    <source>
        <dbReference type="ARBA" id="ARBA00023002"/>
    </source>
</evidence>
<sequence>MAISSRFLAPCSVLMATLMLLIVQAQSITRHYDFNVQMANVTRLCASKSVVTRGTLWWHAHISWLRATVYGAIVILPKLGVPYPFVAPHKEVPLLFGEWWRADTEAVVSQALRTGGAPNISDAFTINGLPGPLYNCSAKDTFKLKVKPGKTYMLRLINAALNDELFFSVANHTLTIVEVDAVYVKPFTVKTLIISPGQTTNVLLTAKPFYPKANFYMSAAPYSVIRPGTFDSTTVAGILEYHNPRSASESSFDKDLPLFRPTMPRFNDTGLVTNFTSKLRSLATPQYPAAVPQSVDKRFFFTVGLGTRPCPVNATCQGPTNTTQFAAAINNISLVLPSTALLQSHFTGVSRGVYGSNFPTTPLSQFNYTGVSPNNTNVATGTKLLVLPFNATVELVMQDTSILGIESHPLHLHGFNFFVVGQGFGNYDPVNDPTRFNLVDPVERNTVGVPAGGWVAIRFLADNPDIMHALFTCPRAAEVWRCLHLDGFVEEACDTDRAGSAALDYILCAPQRQTLIHEIPAQLLILVGIWYIWWERRQHVHGEEVQTPVQAAQSIAALAANYLKATKKNAVVRSCRWRKPQEDFVKLNVDASFHADDLQGAVGAVLRDCRGGFIASSNERLEHVVDVETAEAHALRHGILLAQRMGITKLIVESDCLEVINTMNNGGFTASGSAAIYSDCLVFIIGYTSVSFVHCPRKTNYVAHVLVR</sequence>
<feature type="signal peptide" evidence="13">
    <location>
        <begin position="1"/>
        <end position="25"/>
    </location>
</feature>
<gene>
    <name evidence="17" type="ORF">TRIUR3_26891</name>
</gene>
<dbReference type="GO" id="GO:0003676">
    <property type="term" value="F:nucleic acid binding"/>
    <property type="evidence" value="ECO:0007669"/>
    <property type="project" value="InterPro"/>
</dbReference>
<dbReference type="Gene3D" id="3.30.420.10">
    <property type="entry name" value="Ribonuclease H-like superfamily/Ribonuclease H"/>
    <property type="match status" value="1"/>
</dbReference>
<dbReference type="PANTHER" id="PTHR11709:SF522">
    <property type="entry name" value="LACCASE-4"/>
    <property type="match status" value="1"/>
</dbReference>
<dbReference type="Gene3D" id="2.60.40.420">
    <property type="entry name" value="Cupredoxins - blue copper proteins"/>
    <property type="match status" value="2"/>
</dbReference>
<dbReference type="InterPro" id="IPR044730">
    <property type="entry name" value="RNase_H-like_dom_plant"/>
</dbReference>
<feature type="domain" description="Plastocyanin-like" evidence="14">
    <location>
        <begin position="91"/>
        <end position="243"/>
    </location>
</feature>
<evidence type="ECO:0000256" key="9">
    <source>
        <dbReference type="ARBA" id="ARBA00022737"/>
    </source>
</evidence>
<evidence type="ECO:0000259" key="16">
    <source>
        <dbReference type="Pfam" id="PF13456"/>
    </source>
</evidence>
<dbReference type="GO" id="GO:0046274">
    <property type="term" value="P:lignin catabolic process"/>
    <property type="evidence" value="ECO:0007669"/>
    <property type="project" value="UniProtKB-KW"/>
</dbReference>
<comment type="cofactor">
    <cofactor evidence="13">
        <name>Cu cation</name>
        <dbReference type="ChEBI" id="CHEBI:23378"/>
    </cofactor>
    <text evidence="13">Binds 4 Cu cations per monomer.</text>
</comment>
<dbReference type="Pfam" id="PF00394">
    <property type="entry name" value="Cu-oxidase"/>
    <property type="match status" value="1"/>
</dbReference>
<dbReference type="EMBL" id="KD055429">
    <property type="protein sequence ID" value="EMS64521.1"/>
    <property type="molecule type" value="Genomic_DNA"/>
</dbReference>
<evidence type="ECO:0000256" key="8">
    <source>
        <dbReference type="ARBA" id="ARBA00022723"/>
    </source>
</evidence>
<feature type="chain" id="PRO_5010896389" description="Laccase" evidence="13">
    <location>
        <begin position="26"/>
        <end position="708"/>
    </location>
</feature>
<dbReference type="InterPro" id="IPR034285">
    <property type="entry name" value="CuRO_2_LCC"/>
</dbReference>
<keyword evidence="13" id="KW-0732">Signal</keyword>
<dbReference type="Pfam" id="PF13456">
    <property type="entry name" value="RVT_3"/>
    <property type="match status" value="1"/>
</dbReference>
<evidence type="ECO:0000313" key="17">
    <source>
        <dbReference type="EMBL" id="EMS64521.1"/>
    </source>
</evidence>
<comment type="subcellular location">
    <subcellularLocation>
        <location evidence="3 13">Secreted</location>
        <location evidence="3 13">Extracellular space</location>
        <location evidence="3 13">Apoplast</location>
    </subcellularLocation>
</comment>
<dbReference type="SUPFAM" id="SSF49503">
    <property type="entry name" value="Cupredoxins"/>
    <property type="match status" value="3"/>
</dbReference>
<keyword evidence="7 13" id="KW-0964">Secreted</keyword>
<dbReference type="InterPro" id="IPR011706">
    <property type="entry name" value="Cu-oxidase_C"/>
</dbReference>
<name>M7ZXZ0_TRIUA</name>
<comment type="similarity">
    <text evidence="4 13">Belongs to the multicopper oxidase family.</text>
</comment>
<comment type="catalytic activity">
    <reaction evidence="1 13">
        <text>4 hydroquinone + O2 = 4 benzosemiquinone + 2 H2O</text>
        <dbReference type="Rhea" id="RHEA:11276"/>
        <dbReference type="ChEBI" id="CHEBI:15377"/>
        <dbReference type="ChEBI" id="CHEBI:15379"/>
        <dbReference type="ChEBI" id="CHEBI:17594"/>
        <dbReference type="ChEBI" id="CHEBI:17977"/>
        <dbReference type="EC" id="1.10.3.2"/>
    </reaction>
</comment>
<feature type="domain" description="RNase H type-1" evidence="16">
    <location>
        <begin position="588"/>
        <end position="707"/>
    </location>
</feature>
<dbReference type="CDD" id="cd13875">
    <property type="entry name" value="CuRO_2_LCC_plant"/>
    <property type="match status" value="1"/>
</dbReference>
<dbReference type="FunFam" id="2.60.40.420:FF:000049">
    <property type="entry name" value="Laccase"/>
    <property type="match status" value="1"/>
</dbReference>
<keyword evidence="9 13" id="KW-0677">Repeat</keyword>
<dbReference type="GO" id="GO:0052716">
    <property type="term" value="F:hydroquinone:oxygen oxidoreductase activity"/>
    <property type="evidence" value="ECO:0007669"/>
    <property type="project" value="UniProtKB-EC"/>
</dbReference>
<keyword evidence="11 13" id="KW-0186">Copper</keyword>
<evidence type="ECO:0000256" key="6">
    <source>
        <dbReference type="ARBA" id="ARBA00022523"/>
    </source>
</evidence>
<dbReference type="Pfam" id="PF07731">
    <property type="entry name" value="Cu-oxidase_2"/>
    <property type="match status" value="1"/>
</dbReference>
<evidence type="ECO:0000256" key="4">
    <source>
        <dbReference type="ARBA" id="ARBA00010609"/>
    </source>
</evidence>
<dbReference type="EC" id="1.10.3.2" evidence="5 13"/>
<dbReference type="eggNOG" id="KOG1075">
    <property type="taxonomic scope" value="Eukaryota"/>
</dbReference>
<evidence type="ECO:0000259" key="15">
    <source>
        <dbReference type="Pfam" id="PF07731"/>
    </source>
</evidence>
<evidence type="ECO:0000256" key="1">
    <source>
        <dbReference type="ARBA" id="ARBA00000349"/>
    </source>
</evidence>
<dbReference type="GO" id="GO:0005507">
    <property type="term" value="F:copper ion binding"/>
    <property type="evidence" value="ECO:0007669"/>
    <property type="project" value="InterPro"/>
</dbReference>
<reference evidence="17" key="1">
    <citation type="journal article" date="2013" name="Nature">
        <title>Draft genome of the wheat A-genome progenitor Triticum urartu.</title>
        <authorList>
            <person name="Ling H.Q."/>
            <person name="Zhao S."/>
            <person name="Liu D."/>
            <person name="Wang J."/>
            <person name="Sun H."/>
            <person name="Zhang C."/>
            <person name="Fan H."/>
            <person name="Li D."/>
            <person name="Dong L."/>
            <person name="Tao Y."/>
            <person name="Gao C."/>
            <person name="Wu H."/>
            <person name="Li Y."/>
            <person name="Cui Y."/>
            <person name="Guo X."/>
            <person name="Zheng S."/>
            <person name="Wang B."/>
            <person name="Yu K."/>
            <person name="Liang Q."/>
            <person name="Yang W."/>
            <person name="Lou X."/>
            <person name="Chen J."/>
            <person name="Feng M."/>
            <person name="Jian J."/>
            <person name="Zhang X."/>
            <person name="Luo G."/>
            <person name="Jiang Y."/>
            <person name="Liu J."/>
            <person name="Wang Z."/>
            <person name="Sha Y."/>
            <person name="Zhang B."/>
            <person name="Wu H."/>
            <person name="Tang D."/>
            <person name="Shen Q."/>
            <person name="Xue P."/>
            <person name="Zou S."/>
            <person name="Wang X."/>
            <person name="Liu X."/>
            <person name="Wang F."/>
            <person name="Yang Y."/>
            <person name="An X."/>
            <person name="Dong Z."/>
            <person name="Zhang K."/>
            <person name="Zhang X."/>
            <person name="Luo M.C."/>
            <person name="Dvorak J."/>
            <person name="Tong Y."/>
            <person name="Wang J."/>
            <person name="Yang H."/>
            <person name="Li Z."/>
            <person name="Wang D."/>
            <person name="Zhang A."/>
            <person name="Wang J."/>
        </authorList>
    </citation>
    <scope>NUCLEOTIDE SEQUENCE</scope>
</reference>
<keyword evidence="12 13" id="KW-0439">Lignin degradation</keyword>
<comment type="function">
    <text evidence="2 13">Lignin degradation and detoxification of lignin-derived products.</text>
</comment>
<dbReference type="AlphaFoldDB" id="M7ZXZ0"/>
<evidence type="ECO:0000256" key="11">
    <source>
        <dbReference type="ARBA" id="ARBA00023008"/>
    </source>
</evidence>
<evidence type="ECO:0000256" key="13">
    <source>
        <dbReference type="RuleBase" id="RU361119"/>
    </source>
</evidence>
<dbReference type="InterPro" id="IPR001117">
    <property type="entry name" value="Cu-oxidase_2nd"/>
</dbReference>
<dbReference type="SUPFAM" id="SSF53098">
    <property type="entry name" value="Ribonuclease H-like"/>
    <property type="match status" value="1"/>
</dbReference>
<dbReference type="InterPro" id="IPR017761">
    <property type="entry name" value="Laccase"/>
</dbReference>
<evidence type="ECO:0000256" key="12">
    <source>
        <dbReference type="ARBA" id="ARBA00023185"/>
    </source>
</evidence>
<keyword evidence="10 13" id="KW-0560">Oxidoreductase</keyword>
<dbReference type="InterPro" id="IPR008972">
    <property type="entry name" value="Cupredoxin"/>
</dbReference>
<dbReference type="GO" id="GO:0048046">
    <property type="term" value="C:apoplast"/>
    <property type="evidence" value="ECO:0007669"/>
    <property type="project" value="UniProtKB-SubCell"/>
</dbReference>
<keyword evidence="6 13" id="KW-0052">Apoplast</keyword>